<keyword evidence="12" id="KW-1185">Reference proteome</keyword>
<comment type="subcellular location">
    <subcellularLocation>
        <location evidence="1">Membrane</location>
        <topology evidence="1">Multi-pass membrane protein</topology>
    </subcellularLocation>
</comment>
<feature type="transmembrane region" description="Helical" evidence="9">
    <location>
        <begin position="544"/>
        <end position="565"/>
    </location>
</feature>
<dbReference type="InterPro" id="IPR027417">
    <property type="entry name" value="P-loop_NTPase"/>
</dbReference>
<dbReference type="InterPro" id="IPR003593">
    <property type="entry name" value="AAA+_ATPase"/>
</dbReference>
<evidence type="ECO:0000313" key="12">
    <source>
        <dbReference type="Proteomes" id="UP001519460"/>
    </source>
</evidence>
<evidence type="ECO:0000256" key="3">
    <source>
        <dbReference type="ARBA" id="ARBA00022448"/>
    </source>
</evidence>
<dbReference type="GO" id="GO:0016324">
    <property type="term" value="C:apical plasma membrane"/>
    <property type="evidence" value="ECO:0007669"/>
    <property type="project" value="UniProtKB-ARBA"/>
</dbReference>
<dbReference type="Pfam" id="PF01061">
    <property type="entry name" value="ABC2_membrane"/>
    <property type="match status" value="1"/>
</dbReference>
<dbReference type="InterPro" id="IPR013525">
    <property type="entry name" value="ABC2_TM"/>
</dbReference>
<organism evidence="11 12">
    <name type="scientific">Batillaria attramentaria</name>
    <dbReference type="NCBI Taxonomy" id="370345"/>
    <lineage>
        <taxon>Eukaryota</taxon>
        <taxon>Metazoa</taxon>
        <taxon>Spiralia</taxon>
        <taxon>Lophotrochozoa</taxon>
        <taxon>Mollusca</taxon>
        <taxon>Gastropoda</taxon>
        <taxon>Caenogastropoda</taxon>
        <taxon>Sorbeoconcha</taxon>
        <taxon>Cerithioidea</taxon>
        <taxon>Batillariidae</taxon>
        <taxon>Batillaria</taxon>
    </lineage>
</organism>
<dbReference type="PROSITE" id="PS50893">
    <property type="entry name" value="ABC_TRANSPORTER_2"/>
    <property type="match status" value="1"/>
</dbReference>
<dbReference type="SMART" id="SM00382">
    <property type="entry name" value="AAA"/>
    <property type="match status" value="1"/>
</dbReference>
<sequence length="688" mass="75772">MSKTGTFELQHASNEPNVNVRTYQEVLLQDGSKGNGYGAAGAGMMAVHPEKTQENGALTLSSGVVGSVLSCHSISYDVMVKNKACCGRQEPKRILNSIDAIFKPGMNAILGPTGSGKSSLLDVLAGRKDLSGLSGDLLIDGGPPPENFKCLVGYVVQDDVVMGTLTVRENFQFSAVLRLPSHVSKAERNARVDQIIFELGLGGCADSKVGNEFIRGVSGGERKRCNIGMELIIQPPVLFLDEPTTGLDASTANAVMLLLQKLANRGRTIVFSIHQPRYSIFRLFDSVILLSGGLTVYHGPSNQALDYFETIGYTCEAHNNPPDFFLDVINGDSTCISASQPNMKNDNAVTAVEIEGDEAALGQKLADSYKKSPWYSRLAQELAPIKQDFDQRTRDGTLVLMKKVEYATGFGTQLLAVSGRTLKNLVRSPQASIGQLVIMVIFAVIVGGVYWQINDSKDSGIQNRVGAFFFIVMNQVFGNLSSVELFIKERAIFMHENVSGFYRVSAFFVAKILCDVIPMRLLPVIIFSAIAYFMIGLQPGADHFFFFVLDMFLVALSASAIGFSISATVRIFAVANLLIALSFVFMMLFSGLLVNLKDLAEWLQWIRYLSIFRYSLNGVYINELKDQYYCNRNSTYVDCIDGNSYLQSQDIPYTEPWDLWVNIVALAAIAFGFFVLSYVQLRRLKKLR</sequence>
<proteinExistence type="inferred from homology"/>
<name>A0ABD0KXC2_9CAEN</name>
<evidence type="ECO:0000256" key="5">
    <source>
        <dbReference type="ARBA" id="ARBA00022741"/>
    </source>
</evidence>
<feature type="transmembrane region" description="Helical" evidence="9">
    <location>
        <begin position="572"/>
        <end position="594"/>
    </location>
</feature>
<dbReference type="Gene3D" id="3.40.50.300">
    <property type="entry name" value="P-loop containing nucleotide triphosphate hydrolases"/>
    <property type="match status" value="1"/>
</dbReference>
<dbReference type="GO" id="GO:0008514">
    <property type="term" value="F:organic anion transmembrane transporter activity"/>
    <property type="evidence" value="ECO:0007669"/>
    <property type="project" value="UniProtKB-ARBA"/>
</dbReference>
<evidence type="ECO:0000259" key="10">
    <source>
        <dbReference type="PROSITE" id="PS50893"/>
    </source>
</evidence>
<dbReference type="InterPro" id="IPR003439">
    <property type="entry name" value="ABC_transporter-like_ATP-bd"/>
</dbReference>
<keyword evidence="4 9" id="KW-0812">Transmembrane</keyword>
<reference evidence="11 12" key="1">
    <citation type="journal article" date="2023" name="Sci. Data">
        <title>Genome assembly of the Korean intertidal mud-creeper Batillaria attramentaria.</title>
        <authorList>
            <person name="Patra A.K."/>
            <person name="Ho P.T."/>
            <person name="Jun S."/>
            <person name="Lee S.J."/>
            <person name="Kim Y."/>
            <person name="Won Y.J."/>
        </authorList>
    </citation>
    <scope>NUCLEOTIDE SEQUENCE [LARGE SCALE GENOMIC DNA]</scope>
    <source>
        <strain evidence="11">Wonlab-2016</strain>
    </source>
</reference>
<gene>
    <name evidence="11" type="ORF">BaRGS_00016886</name>
</gene>
<dbReference type="GO" id="GO:0005524">
    <property type="term" value="F:ATP binding"/>
    <property type="evidence" value="ECO:0007669"/>
    <property type="project" value="UniProtKB-KW"/>
</dbReference>
<feature type="transmembrane region" description="Helical" evidence="9">
    <location>
        <begin position="659"/>
        <end position="679"/>
    </location>
</feature>
<dbReference type="Proteomes" id="UP001519460">
    <property type="component" value="Unassembled WGS sequence"/>
</dbReference>
<comment type="similarity">
    <text evidence="2">Belongs to the ABC transporter superfamily. ABCG family. Eye pigment precursor importer (TC 3.A.1.204) subfamily.</text>
</comment>
<accession>A0ABD0KXC2</accession>
<evidence type="ECO:0000256" key="1">
    <source>
        <dbReference type="ARBA" id="ARBA00004141"/>
    </source>
</evidence>
<evidence type="ECO:0000256" key="2">
    <source>
        <dbReference type="ARBA" id="ARBA00005814"/>
    </source>
</evidence>
<feature type="transmembrane region" description="Helical" evidence="9">
    <location>
        <begin position="465"/>
        <end position="487"/>
    </location>
</feature>
<dbReference type="EMBL" id="JACVVK020000109">
    <property type="protein sequence ID" value="KAK7491867.1"/>
    <property type="molecule type" value="Genomic_DNA"/>
</dbReference>
<comment type="caution">
    <text evidence="11">The sequence shown here is derived from an EMBL/GenBank/DDBJ whole genome shotgun (WGS) entry which is preliminary data.</text>
</comment>
<feature type="domain" description="ABC transporter" evidence="10">
    <location>
        <begin position="74"/>
        <end position="317"/>
    </location>
</feature>
<keyword evidence="5" id="KW-0547">Nucleotide-binding</keyword>
<dbReference type="CDD" id="cd03213">
    <property type="entry name" value="ABCG_EPDR"/>
    <property type="match status" value="1"/>
</dbReference>
<keyword evidence="8 9" id="KW-0472">Membrane</keyword>
<evidence type="ECO:0000256" key="6">
    <source>
        <dbReference type="ARBA" id="ARBA00022840"/>
    </source>
</evidence>
<dbReference type="GO" id="GO:0015562">
    <property type="term" value="F:efflux transmembrane transporter activity"/>
    <property type="evidence" value="ECO:0007669"/>
    <property type="project" value="UniProtKB-ARBA"/>
</dbReference>
<dbReference type="AlphaFoldDB" id="A0ABD0KXC2"/>
<keyword evidence="3" id="KW-0813">Transport</keyword>
<evidence type="ECO:0000256" key="9">
    <source>
        <dbReference type="SAM" id="Phobius"/>
    </source>
</evidence>
<evidence type="ECO:0000256" key="7">
    <source>
        <dbReference type="ARBA" id="ARBA00022989"/>
    </source>
</evidence>
<keyword evidence="6" id="KW-0067">ATP-binding</keyword>
<evidence type="ECO:0000313" key="11">
    <source>
        <dbReference type="EMBL" id="KAK7491867.1"/>
    </source>
</evidence>
<feature type="transmembrane region" description="Helical" evidence="9">
    <location>
        <begin position="433"/>
        <end position="453"/>
    </location>
</feature>
<keyword evidence="7 9" id="KW-1133">Transmembrane helix</keyword>
<dbReference type="SUPFAM" id="SSF52540">
    <property type="entry name" value="P-loop containing nucleoside triphosphate hydrolases"/>
    <property type="match status" value="1"/>
</dbReference>
<dbReference type="InterPro" id="IPR043926">
    <property type="entry name" value="ABCG_dom"/>
</dbReference>
<feature type="transmembrane region" description="Helical" evidence="9">
    <location>
        <begin position="508"/>
        <end position="532"/>
    </location>
</feature>
<evidence type="ECO:0000256" key="4">
    <source>
        <dbReference type="ARBA" id="ARBA00022692"/>
    </source>
</evidence>
<dbReference type="Pfam" id="PF00005">
    <property type="entry name" value="ABC_tran"/>
    <property type="match status" value="1"/>
</dbReference>
<evidence type="ECO:0000256" key="8">
    <source>
        <dbReference type="ARBA" id="ARBA00023136"/>
    </source>
</evidence>
<dbReference type="PANTHER" id="PTHR19241">
    <property type="entry name" value="ATP-BINDING CASSETTE TRANSPORTER"/>
    <property type="match status" value="1"/>
</dbReference>
<dbReference type="FunFam" id="3.40.50.300:FF:000622">
    <property type="entry name" value="ATP-binding cassette sub-family G member 2"/>
    <property type="match status" value="1"/>
</dbReference>
<dbReference type="Pfam" id="PF19055">
    <property type="entry name" value="ABC2_membrane_7"/>
    <property type="match status" value="1"/>
</dbReference>
<protein>
    <recommendedName>
        <fullName evidence="10">ABC transporter domain-containing protein</fullName>
    </recommendedName>
</protein>